<dbReference type="FunFam" id="2.60.40.10:FF:000791">
    <property type="entry name" value="Two-component system sensor histidine kinase/response regulator"/>
    <property type="match status" value="1"/>
</dbReference>
<dbReference type="InterPro" id="IPR018060">
    <property type="entry name" value="HTH_AraC"/>
</dbReference>
<feature type="chain" id="PRO_5009186327" description="histidine kinase" evidence="14">
    <location>
        <begin position="20"/>
        <end position="1371"/>
    </location>
</feature>
<evidence type="ECO:0000256" key="7">
    <source>
        <dbReference type="ARBA" id="ARBA00022840"/>
    </source>
</evidence>
<keyword evidence="14" id="KW-0732">Signal</keyword>
<dbReference type="FunFam" id="1.10.10.60:FF:000284">
    <property type="entry name" value="Two-component system sensor histidine kinase/response regulator"/>
    <property type="match status" value="1"/>
</dbReference>
<keyword evidence="13" id="KW-0472">Membrane</keyword>
<dbReference type="FunFam" id="1.10.287.130:FF:000034">
    <property type="entry name" value="Two-component system sensor histidine kinase/response regulator"/>
    <property type="match status" value="1"/>
</dbReference>
<evidence type="ECO:0000256" key="4">
    <source>
        <dbReference type="ARBA" id="ARBA00022679"/>
    </source>
</evidence>
<dbReference type="SMART" id="SM00388">
    <property type="entry name" value="HisKA"/>
    <property type="match status" value="1"/>
</dbReference>
<dbReference type="Pfam" id="PF00512">
    <property type="entry name" value="HisKA"/>
    <property type="match status" value="1"/>
</dbReference>
<keyword evidence="10" id="KW-0238">DNA-binding</keyword>
<dbReference type="PROSITE" id="PS01124">
    <property type="entry name" value="HTH_ARAC_FAMILY_2"/>
    <property type="match status" value="1"/>
</dbReference>
<keyword evidence="4" id="KW-0808">Transferase</keyword>
<evidence type="ECO:0000259" key="16">
    <source>
        <dbReference type="PROSITE" id="PS50109"/>
    </source>
</evidence>
<keyword evidence="7" id="KW-0067">ATP-binding</keyword>
<dbReference type="InterPro" id="IPR005467">
    <property type="entry name" value="His_kinase_dom"/>
</dbReference>
<keyword evidence="3 12" id="KW-0597">Phosphoprotein</keyword>
<sequence>MTFKKVVISLLIIFNTVLAYTQNINNTYNNLKFKNYSTKDGLSQRSVLSILQDNHGFMWFGTRYGLNKFDGNTFKNYNYNSEDLNSISNNWITELVKDKYNTVWIGTKKGLNKYVPENNNFVRVKKSNLTKQFYNGEIWDIKVQDSTFLWIATNQGLDKFNIKTNNVLTFKHNKNNPNSISSNEIRRVLITSNKNLWISTNESIDIYNPTKNSFKHISYPNNATPTLTKNNTTALFEDSNGKIWLGYNNGLAFFNPKTIAFEDFKLNSKTIITSSVRTICEDKEGHLWIGSYNGLCKLDQKNKFFYKYEHDITNPKSLTQNSIYKVIEDSRGDLWIGTWAGGISYYDKSSNDFTTFSVGYSTKNLNYRIVSSIVEDEKENLWIGTEGGGINFYDKKNGTYTYYKHNPKNTNSLSANNVKAIIEDYKGNFWVGTHGGGLNQIIINKNSKTFKIYKNKPNDSTSISDNKITTLTEDHNFNIWIGTNEGGLNYYNRNTNSFSRIKDPENFLGNFIYKILKSQTKNLLFIGSENGLTQIDIKTKKTSTINFRDNTKNAFTLNPVISIYQESQNSLWIGTEGDGLYNYNTTTKESTRYSLQNGLSNEVIYAILPDDNNNIWLSTNKGLSRLNLDTKQFKNFEETDGLQGNEFNYGAYLKTKNNDLIFGGTNGFTVFNPNEIKKDAFIPPIAITSFHVRNKPFKIVTDSLKSIKLKHNENDFSFNFVALSYSQPNKNQYAYKLDGFDLDWNFIGNNNTAIYTNLNPGSYTFKIKASNSDGIWNEDGRSIHLTILPPYWKTWWAFLIYVILSLTLFWFIRRYTLLRIQDRNELKQERLDKEHMEEVNRLKLQLFTNISHDFRTPLTLIIGPLKKMINDKAGNTYVQNQLTDMYRNASILLQLINQLLDFRKSEAGKLHLHTSKYDIVTFIKNIKLSFNELAQDRNIQYTLESSETVIDTWFDKIEMKKVILNILSNAFKFTPKNGEIIIKISTNTSTKNVKIEIKDSGKGISKDDLEFVFDRYFQLGQQNEVRSGTGVGLALAKDIVELHHGKIYAESQLGKGSSFTLLLPLGNSHLSPEEIILEDYTESDLLNYDEVADIKSGWIREEINTKQIRFDDSLPSILLVEDNIEVRKFIKSIFDKHFNVFEAENGETGIQSAQYNPIDVIISDVMMPKMNGIEMCTKIKSDIRTSHIPVLLLTARTSSKVQKIGYETGADVYLTKPFDGETLKLQVNNILKSRKSLIDKYKKDILLEPKEITVVSTDEVFLKKAMKIVEENLSNTEFNVNSFIEKMYMSQSVLYRKIKVLTGQSISEFIRSIRLKKASQLLSQTNMTISDIAYDIGFNDLKYFRKCFKNTFNQTPSLYRKQNQKQRTKSD</sequence>
<dbReference type="PRINTS" id="PR00344">
    <property type="entry name" value="BCTRLSENSOR"/>
</dbReference>
<keyword evidence="13" id="KW-0812">Transmembrane</keyword>
<dbReference type="Gene3D" id="1.10.10.60">
    <property type="entry name" value="Homeodomain-like"/>
    <property type="match status" value="2"/>
</dbReference>
<dbReference type="SMART" id="SM00342">
    <property type="entry name" value="HTH_ARAC"/>
    <property type="match status" value="1"/>
</dbReference>
<dbReference type="InterPro" id="IPR004358">
    <property type="entry name" value="Sig_transdc_His_kin-like_C"/>
</dbReference>
<evidence type="ECO:0000256" key="10">
    <source>
        <dbReference type="ARBA" id="ARBA00023125"/>
    </source>
</evidence>
<dbReference type="EMBL" id="MDJD01000028">
    <property type="protein sequence ID" value="OEK08804.1"/>
    <property type="molecule type" value="Genomic_DNA"/>
</dbReference>
<evidence type="ECO:0000256" key="11">
    <source>
        <dbReference type="ARBA" id="ARBA00023163"/>
    </source>
</evidence>
<evidence type="ECO:0000256" key="12">
    <source>
        <dbReference type="PROSITE-ProRule" id="PRU00169"/>
    </source>
</evidence>
<dbReference type="OrthoDB" id="358279at2"/>
<organism evidence="18 19">
    <name type="scientific">Flavivirga aquatica</name>
    <dbReference type="NCBI Taxonomy" id="1849968"/>
    <lineage>
        <taxon>Bacteria</taxon>
        <taxon>Pseudomonadati</taxon>
        <taxon>Bacteroidota</taxon>
        <taxon>Flavobacteriia</taxon>
        <taxon>Flavobacteriales</taxon>
        <taxon>Flavobacteriaceae</taxon>
        <taxon>Flavivirga</taxon>
    </lineage>
</organism>
<dbReference type="InterPro" id="IPR011110">
    <property type="entry name" value="Reg_prop"/>
</dbReference>
<evidence type="ECO:0000256" key="1">
    <source>
        <dbReference type="ARBA" id="ARBA00000085"/>
    </source>
</evidence>
<dbReference type="PANTHER" id="PTHR43547:SF2">
    <property type="entry name" value="HYBRID SIGNAL TRANSDUCTION HISTIDINE KINASE C"/>
    <property type="match status" value="1"/>
</dbReference>
<dbReference type="PROSITE" id="PS00041">
    <property type="entry name" value="HTH_ARAC_FAMILY_1"/>
    <property type="match status" value="1"/>
</dbReference>
<dbReference type="InterPro" id="IPR013783">
    <property type="entry name" value="Ig-like_fold"/>
</dbReference>
<keyword evidence="6" id="KW-0418">Kinase</keyword>
<evidence type="ECO:0000256" key="6">
    <source>
        <dbReference type="ARBA" id="ARBA00022777"/>
    </source>
</evidence>
<feature type="modified residue" description="4-aspartylphosphate" evidence="12">
    <location>
        <position position="1164"/>
    </location>
</feature>
<comment type="caution">
    <text evidence="18">The sequence shown here is derived from an EMBL/GenBank/DDBJ whole genome shotgun (WGS) entry which is preliminary data.</text>
</comment>
<accession>A0A1E5TBP9</accession>
<dbReference type="InterPro" id="IPR011006">
    <property type="entry name" value="CheY-like_superfamily"/>
</dbReference>
<reference evidence="18 19" key="1">
    <citation type="submission" date="2016-05" db="EMBL/GenBank/DDBJ databases">
        <title>Draft Genome Sequence of Algibacter sp. Strain SK-16 Isolated from the Surface Water of Aburatsubo Inlet.</title>
        <authorList>
            <person name="Wong S.-K."/>
            <person name="Yoshizawa S."/>
            <person name="Nakajima Y."/>
            <person name="Ogura Y."/>
            <person name="Tetsuya H."/>
            <person name="Hamasaki K."/>
        </authorList>
    </citation>
    <scope>NUCLEOTIDE SEQUENCE [LARGE SCALE GENOMIC DNA]</scope>
    <source>
        <strain evidence="18 19">SK-16</strain>
    </source>
</reference>
<dbReference type="InterPro" id="IPR036097">
    <property type="entry name" value="HisK_dim/P_sf"/>
</dbReference>
<evidence type="ECO:0000259" key="15">
    <source>
        <dbReference type="PROSITE" id="PS01124"/>
    </source>
</evidence>
<dbReference type="CDD" id="cd17574">
    <property type="entry name" value="REC_OmpR"/>
    <property type="match status" value="1"/>
</dbReference>
<dbReference type="InterPro" id="IPR036890">
    <property type="entry name" value="HATPase_C_sf"/>
</dbReference>
<dbReference type="InterPro" id="IPR015943">
    <property type="entry name" value="WD40/YVTN_repeat-like_dom_sf"/>
</dbReference>
<dbReference type="InterPro" id="IPR003661">
    <property type="entry name" value="HisK_dim/P_dom"/>
</dbReference>
<dbReference type="PROSITE" id="PS50109">
    <property type="entry name" value="HIS_KIN"/>
    <property type="match status" value="1"/>
</dbReference>
<proteinExistence type="predicted"/>
<protein>
    <recommendedName>
        <fullName evidence="2">histidine kinase</fullName>
        <ecNumber evidence="2">2.7.13.3</ecNumber>
    </recommendedName>
</protein>
<dbReference type="Proteomes" id="UP000095713">
    <property type="component" value="Unassembled WGS sequence"/>
</dbReference>
<evidence type="ECO:0000256" key="8">
    <source>
        <dbReference type="ARBA" id="ARBA00023012"/>
    </source>
</evidence>
<evidence type="ECO:0000259" key="17">
    <source>
        <dbReference type="PROSITE" id="PS50110"/>
    </source>
</evidence>
<gene>
    <name evidence="18" type="ORF">A8C32_00580</name>
</gene>
<dbReference type="SMART" id="SM00387">
    <property type="entry name" value="HATPase_c"/>
    <property type="match status" value="1"/>
</dbReference>
<evidence type="ECO:0000313" key="19">
    <source>
        <dbReference type="Proteomes" id="UP000095713"/>
    </source>
</evidence>
<dbReference type="Pfam" id="PF12833">
    <property type="entry name" value="HTH_18"/>
    <property type="match status" value="1"/>
</dbReference>
<feature type="signal peptide" evidence="14">
    <location>
        <begin position="1"/>
        <end position="19"/>
    </location>
</feature>
<dbReference type="SUPFAM" id="SSF63829">
    <property type="entry name" value="Calcium-dependent phosphotriesterase"/>
    <property type="match status" value="2"/>
</dbReference>
<dbReference type="PROSITE" id="PS50110">
    <property type="entry name" value="RESPONSE_REGULATORY"/>
    <property type="match status" value="1"/>
</dbReference>
<evidence type="ECO:0000256" key="3">
    <source>
        <dbReference type="ARBA" id="ARBA00022553"/>
    </source>
</evidence>
<feature type="domain" description="Histidine kinase" evidence="16">
    <location>
        <begin position="849"/>
        <end position="1067"/>
    </location>
</feature>
<keyword evidence="11" id="KW-0804">Transcription</keyword>
<dbReference type="Gene3D" id="3.40.50.2300">
    <property type="match status" value="1"/>
</dbReference>
<dbReference type="PANTHER" id="PTHR43547">
    <property type="entry name" value="TWO-COMPONENT HISTIDINE KINASE"/>
    <property type="match status" value="1"/>
</dbReference>
<dbReference type="GO" id="GO:0005524">
    <property type="term" value="F:ATP binding"/>
    <property type="evidence" value="ECO:0007669"/>
    <property type="project" value="UniProtKB-KW"/>
</dbReference>
<dbReference type="CDD" id="cd00082">
    <property type="entry name" value="HisKA"/>
    <property type="match status" value="1"/>
</dbReference>
<dbReference type="Gene3D" id="2.60.40.10">
    <property type="entry name" value="Immunoglobulins"/>
    <property type="match status" value="1"/>
</dbReference>
<dbReference type="Gene3D" id="2.130.10.10">
    <property type="entry name" value="YVTN repeat-like/Quinoprotein amine dehydrogenase"/>
    <property type="match status" value="2"/>
</dbReference>
<keyword evidence="19" id="KW-1185">Reference proteome</keyword>
<dbReference type="STRING" id="1849968.A8C32_00580"/>
<dbReference type="GO" id="GO:0043565">
    <property type="term" value="F:sequence-specific DNA binding"/>
    <property type="evidence" value="ECO:0007669"/>
    <property type="project" value="InterPro"/>
</dbReference>
<dbReference type="EC" id="2.7.13.3" evidence="2"/>
<keyword evidence="13" id="KW-1133">Transmembrane helix</keyword>
<keyword evidence="8" id="KW-0902">Two-component regulatory system</keyword>
<dbReference type="SUPFAM" id="SSF101898">
    <property type="entry name" value="NHL repeat"/>
    <property type="match status" value="1"/>
</dbReference>
<dbReference type="SUPFAM" id="SSF46689">
    <property type="entry name" value="Homeodomain-like"/>
    <property type="match status" value="1"/>
</dbReference>
<dbReference type="RefSeq" id="WP_069829486.1">
    <property type="nucleotide sequence ID" value="NZ_MDJD01000028.1"/>
</dbReference>
<dbReference type="InterPro" id="IPR001789">
    <property type="entry name" value="Sig_transdc_resp-reg_receiver"/>
</dbReference>
<dbReference type="FunFam" id="3.30.565.10:FF:000037">
    <property type="entry name" value="Hybrid sensor histidine kinase/response regulator"/>
    <property type="match status" value="1"/>
</dbReference>
<dbReference type="InterPro" id="IPR003594">
    <property type="entry name" value="HATPase_dom"/>
</dbReference>
<dbReference type="Pfam" id="PF00072">
    <property type="entry name" value="Response_reg"/>
    <property type="match status" value="1"/>
</dbReference>
<dbReference type="SMART" id="SM00448">
    <property type="entry name" value="REC"/>
    <property type="match status" value="1"/>
</dbReference>
<dbReference type="SUPFAM" id="SSF47384">
    <property type="entry name" value="Homodimeric domain of signal transducing histidine kinase"/>
    <property type="match status" value="1"/>
</dbReference>
<comment type="catalytic activity">
    <reaction evidence="1">
        <text>ATP + protein L-histidine = ADP + protein N-phospho-L-histidine.</text>
        <dbReference type="EC" id="2.7.13.3"/>
    </reaction>
</comment>
<dbReference type="SUPFAM" id="SSF52172">
    <property type="entry name" value="CheY-like"/>
    <property type="match status" value="1"/>
</dbReference>
<feature type="domain" description="Response regulatory" evidence="17">
    <location>
        <begin position="1116"/>
        <end position="1231"/>
    </location>
</feature>
<name>A0A1E5TBP9_9FLAO</name>
<dbReference type="Gene3D" id="3.30.565.10">
    <property type="entry name" value="Histidine kinase-like ATPase, C-terminal domain"/>
    <property type="match status" value="1"/>
</dbReference>
<evidence type="ECO:0000256" key="14">
    <source>
        <dbReference type="SAM" id="SignalP"/>
    </source>
</evidence>
<evidence type="ECO:0000256" key="9">
    <source>
        <dbReference type="ARBA" id="ARBA00023015"/>
    </source>
</evidence>
<dbReference type="InterPro" id="IPR011123">
    <property type="entry name" value="Y_Y_Y"/>
</dbReference>
<keyword evidence="5" id="KW-0547">Nucleotide-binding</keyword>
<evidence type="ECO:0000256" key="13">
    <source>
        <dbReference type="SAM" id="Phobius"/>
    </source>
</evidence>
<evidence type="ECO:0000313" key="18">
    <source>
        <dbReference type="EMBL" id="OEK08804.1"/>
    </source>
</evidence>
<dbReference type="GO" id="GO:0003700">
    <property type="term" value="F:DNA-binding transcription factor activity"/>
    <property type="evidence" value="ECO:0007669"/>
    <property type="project" value="InterPro"/>
</dbReference>
<dbReference type="Pfam" id="PF07494">
    <property type="entry name" value="Reg_prop"/>
    <property type="match status" value="6"/>
</dbReference>
<keyword evidence="9" id="KW-0805">Transcription regulation</keyword>
<feature type="domain" description="HTH araC/xylS-type" evidence="15">
    <location>
        <begin position="1263"/>
        <end position="1362"/>
    </location>
</feature>
<dbReference type="GO" id="GO:0000155">
    <property type="term" value="F:phosphorelay sensor kinase activity"/>
    <property type="evidence" value="ECO:0007669"/>
    <property type="project" value="InterPro"/>
</dbReference>
<evidence type="ECO:0000256" key="2">
    <source>
        <dbReference type="ARBA" id="ARBA00012438"/>
    </source>
</evidence>
<dbReference type="InterPro" id="IPR009057">
    <property type="entry name" value="Homeodomain-like_sf"/>
</dbReference>
<dbReference type="Gene3D" id="1.10.287.130">
    <property type="match status" value="1"/>
</dbReference>
<evidence type="ECO:0000256" key="5">
    <source>
        <dbReference type="ARBA" id="ARBA00022741"/>
    </source>
</evidence>
<feature type="transmembrane region" description="Helical" evidence="13">
    <location>
        <begin position="795"/>
        <end position="812"/>
    </location>
</feature>
<dbReference type="Pfam" id="PF07495">
    <property type="entry name" value="Y_Y_Y"/>
    <property type="match status" value="1"/>
</dbReference>
<dbReference type="InterPro" id="IPR018062">
    <property type="entry name" value="HTH_AraC-typ_CS"/>
</dbReference>
<dbReference type="Pfam" id="PF02518">
    <property type="entry name" value="HATPase_c"/>
    <property type="match status" value="1"/>
</dbReference>
<dbReference type="SUPFAM" id="SSF55874">
    <property type="entry name" value="ATPase domain of HSP90 chaperone/DNA topoisomerase II/histidine kinase"/>
    <property type="match status" value="1"/>
</dbReference>